<reference evidence="4" key="1">
    <citation type="submission" date="2023-03" db="EMBL/GenBank/DDBJ databases">
        <authorList>
            <person name="Steffen K."/>
            <person name="Cardenas P."/>
        </authorList>
    </citation>
    <scope>NUCLEOTIDE SEQUENCE</scope>
</reference>
<dbReference type="PANTHER" id="PTHR46014:SF1">
    <property type="entry name" value="TETRATRICOPEPTIDE REPEAT PROTEIN 1"/>
    <property type="match status" value="1"/>
</dbReference>
<dbReference type="PROSITE" id="PS50293">
    <property type="entry name" value="TPR_REGION"/>
    <property type="match status" value="1"/>
</dbReference>
<dbReference type="Gene3D" id="1.25.40.10">
    <property type="entry name" value="Tetratricopeptide repeat domain"/>
    <property type="match status" value="1"/>
</dbReference>
<keyword evidence="2" id="KW-0175">Coiled coil</keyword>
<feature type="compositionally biased region" description="Basic and acidic residues" evidence="3">
    <location>
        <begin position="44"/>
        <end position="56"/>
    </location>
</feature>
<keyword evidence="1" id="KW-0802">TPR repeat</keyword>
<accession>A0AA35SQ28</accession>
<dbReference type="InterPro" id="IPR052769">
    <property type="entry name" value="TPR_domain_protein"/>
</dbReference>
<keyword evidence="5" id="KW-1185">Reference proteome</keyword>
<organism evidence="4 5">
    <name type="scientific">Geodia barretti</name>
    <name type="common">Barrett's horny sponge</name>
    <dbReference type="NCBI Taxonomy" id="519541"/>
    <lineage>
        <taxon>Eukaryota</taxon>
        <taxon>Metazoa</taxon>
        <taxon>Porifera</taxon>
        <taxon>Demospongiae</taxon>
        <taxon>Heteroscleromorpha</taxon>
        <taxon>Tetractinellida</taxon>
        <taxon>Astrophorina</taxon>
        <taxon>Geodiidae</taxon>
        <taxon>Geodia</taxon>
    </lineage>
</organism>
<dbReference type="PANTHER" id="PTHR46014">
    <property type="entry name" value="TETRATRICOPEPTIDE REPEAT PROTEIN 1"/>
    <property type="match status" value="1"/>
</dbReference>
<feature type="coiled-coil region" evidence="2">
    <location>
        <begin position="117"/>
        <end position="147"/>
    </location>
</feature>
<proteinExistence type="predicted"/>
<dbReference type="EMBL" id="CASHTH010002643">
    <property type="protein sequence ID" value="CAI8033167.1"/>
    <property type="molecule type" value="Genomic_DNA"/>
</dbReference>
<dbReference type="InterPro" id="IPR019734">
    <property type="entry name" value="TPR_rpt"/>
</dbReference>
<feature type="region of interest" description="Disordered" evidence="3">
    <location>
        <begin position="1"/>
        <end position="59"/>
    </location>
</feature>
<evidence type="ECO:0000256" key="2">
    <source>
        <dbReference type="SAM" id="Coils"/>
    </source>
</evidence>
<dbReference type="InterPro" id="IPR011990">
    <property type="entry name" value="TPR-like_helical_dom_sf"/>
</dbReference>
<gene>
    <name evidence="4" type="ORF">GBAR_LOCUS18702</name>
</gene>
<feature type="repeat" description="TPR" evidence="1">
    <location>
        <begin position="118"/>
        <end position="151"/>
    </location>
</feature>
<dbReference type="Proteomes" id="UP001174909">
    <property type="component" value="Unassembled WGS sequence"/>
</dbReference>
<dbReference type="SUPFAM" id="SSF48452">
    <property type="entry name" value="TPR-like"/>
    <property type="match status" value="1"/>
</dbReference>
<feature type="compositionally biased region" description="Basic and acidic residues" evidence="3">
    <location>
        <begin position="11"/>
        <end position="29"/>
    </location>
</feature>
<evidence type="ECO:0000313" key="5">
    <source>
        <dbReference type="Proteomes" id="UP001174909"/>
    </source>
</evidence>
<dbReference type="Pfam" id="PF00515">
    <property type="entry name" value="TPR_1"/>
    <property type="match status" value="1"/>
</dbReference>
<evidence type="ECO:0000313" key="4">
    <source>
        <dbReference type="EMBL" id="CAI8033167.1"/>
    </source>
</evidence>
<protein>
    <submittedName>
        <fullName evidence="4">Tetratricopeptide repeat protein 1</fullName>
    </submittedName>
</protein>
<dbReference type="PROSITE" id="PS50005">
    <property type="entry name" value="TPR"/>
    <property type="match status" value="1"/>
</dbReference>
<feature type="compositionally biased region" description="Acidic residues" evidence="3">
    <location>
        <begin position="1"/>
        <end position="10"/>
    </location>
</feature>
<name>A0AA35SQ28_GEOBA</name>
<sequence>MSAAGSEDEDYHSAEEEREAAVTEERDTTTDAADVSRGLQEATLTEKESESKDSSTEKSMQQAAGCYTTAIERYPSSGCAHEVAVCYANRAACHLKLEDYQSVVDDTTKALELKEGYMKAYMRRAQAQEALEKYEDALEDYKKVLELDPSQMVARRALMYLPEKISEQREKLKEEMLGKLKELGNAVLNPFGLSTDSFQFQQDPNTGGYSINFKR</sequence>
<evidence type="ECO:0000256" key="3">
    <source>
        <dbReference type="SAM" id="MobiDB-lite"/>
    </source>
</evidence>
<dbReference type="SMART" id="SM00028">
    <property type="entry name" value="TPR"/>
    <property type="match status" value="2"/>
</dbReference>
<dbReference type="AlphaFoldDB" id="A0AA35SQ28"/>
<evidence type="ECO:0000256" key="1">
    <source>
        <dbReference type="PROSITE-ProRule" id="PRU00339"/>
    </source>
</evidence>
<comment type="caution">
    <text evidence="4">The sequence shown here is derived from an EMBL/GenBank/DDBJ whole genome shotgun (WGS) entry which is preliminary data.</text>
</comment>